<dbReference type="Proteomes" id="UP001282474">
    <property type="component" value="Unassembled WGS sequence"/>
</dbReference>
<dbReference type="EMBL" id="JARAWJ010000014">
    <property type="protein sequence ID" value="MDX3039456.1"/>
    <property type="molecule type" value="Genomic_DNA"/>
</dbReference>
<dbReference type="RefSeq" id="WP_193382579.1">
    <property type="nucleotide sequence ID" value="NZ_JABXWH010000004.1"/>
</dbReference>
<reference evidence="2 3" key="1">
    <citation type="journal article" date="2023" name="Microb. Genom.">
        <title>Mesoterricola silvestris gen. nov., sp. nov., Mesoterricola sediminis sp. nov., Geothrix oryzae sp. nov., Geothrix edaphica sp. nov., Geothrix rubra sp. nov., and Geothrix limicola sp. nov., six novel members of Acidobacteriota isolated from soils.</title>
        <authorList>
            <person name="Weisberg A.J."/>
            <person name="Pearce E."/>
            <person name="Kramer C.G."/>
            <person name="Chang J.H."/>
            <person name="Clarke C.R."/>
        </authorList>
    </citation>
    <scope>NUCLEOTIDE SEQUENCE [LARGE SCALE GENOMIC DNA]</scope>
    <source>
        <strain evidence="2 3">NE20-4-1</strain>
    </source>
</reference>
<accession>A0ABU4MQL9</accession>
<feature type="region of interest" description="Disordered" evidence="1">
    <location>
        <begin position="77"/>
        <end position="97"/>
    </location>
</feature>
<gene>
    <name evidence="2" type="ORF">PV383_20060</name>
</gene>
<sequence>MSEQIPSVGRIVHYVSHGTPIREDGTQAFTEKCRAAIITEVPKYLEAEPLDGCPNGTQGQWIASLAVLNPTGMFFDESLPQDEETHMGGTWHWPERV</sequence>
<keyword evidence="3" id="KW-1185">Reference proteome</keyword>
<name>A0ABU4MQL9_9ACTN</name>
<proteinExistence type="predicted"/>
<protein>
    <submittedName>
        <fullName evidence="2">Uncharacterized protein</fullName>
    </submittedName>
</protein>
<evidence type="ECO:0000313" key="3">
    <source>
        <dbReference type="Proteomes" id="UP001282474"/>
    </source>
</evidence>
<evidence type="ECO:0000313" key="2">
    <source>
        <dbReference type="EMBL" id="MDX3039456.1"/>
    </source>
</evidence>
<organism evidence="2 3">
    <name type="scientific">Streptomyces caniscabiei</name>
    <dbReference type="NCBI Taxonomy" id="2746961"/>
    <lineage>
        <taxon>Bacteria</taxon>
        <taxon>Bacillati</taxon>
        <taxon>Actinomycetota</taxon>
        <taxon>Actinomycetes</taxon>
        <taxon>Kitasatosporales</taxon>
        <taxon>Streptomycetaceae</taxon>
        <taxon>Streptomyces</taxon>
    </lineage>
</organism>
<evidence type="ECO:0000256" key="1">
    <source>
        <dbReference type="SAM" id="MobiDB-lite"/>
    </source>
</evidence>
<comment type="caution">
    <text evidence="2">The sequence shown here is derived from an EMBL/GenBank/DDBJ whole genome shotgun (WGS) entry which is preliminary data.</text>
</comment>